<dbReference type="InterPro" id="IPR011704">
    <property type="entry name" value="ATPase_dyneun-rel_AAA"/>
</dbReference>
<feature type="domain" description="AAA+ ATPase" evidence="5">
    <location>
        <begin position="259"/>
        <end position="407"/>
    </location>
</feature>
<accession>A0ABW6KAN1</accession>
<dbReference type="Pfam" id="PF07728">
    <property type="entry name" value="AAA_5"/>
    <property type="match status" value="1"/>
</dbReference>
<dbReference type="InterPro" id="IPR003593">
    <property type="entry name" value="AAA+_ATPase"/>
</dbReference>
<dbReference type="Pfam" id="PF08406">
    <property type="entry name" value="CbbQ_C"/>
    <property type="match status" value="1"/>
</dbReference>
<reference evidence="7 8" key="1">
    <citation type="submission" date="2024-08" db="EMBL/GenBank/DDBJ databases">
        <title>Two novel Cytobacillus novel species.</title>
        <authorList>
            <person name="Liu G."/>
        </authorList>
    </citation>
    <scope>NUCLEOTIDE SEQUENCE [LARGE SCALE GENOMIC DNA]</scope>
    <source>
        <strain evidence="7 8">FJAT-54145</strain>
    </source>
</reference>
<name>A0ABW6KAN1_9BACI</name>
<dbReference type="CDD" id="cd00009">
    <property type="entry name" value="AAA"/>
    <property type="match status" value="1"/>
</dbReference>
<keyword evidence="3" id="KW-0067">ATP-binding</keyword>
<organism evidence="7 8">
    <name type="scientific">Cytobacillus spartinae</name>
    <dbReference type="NCBI Taxonomy" id="3299023"/>
    <lineage>
        <taxon>Bacteria</taxon>
        <taxon>Bacillati</taxon>
        <taxon>Bacillota</taxon>
        <taxon>Bacilli</taxon>
        <taxon>Bacillales</taxon>
        <taxon>Bacillaceae</taxon>
        <taxon>Cytobacillus</taxon>
    </lineage>
</organism>
<dbReference type="InterPro" id="IPR013615">
    <property type="entry name" value="CbbQ_C"/>
</dbReference>
<feature type="region of interest" description="Disordered" evidence="4">
    <location>
        <begin position="195"/>
        <end position="218"/>
    </location>
</feature>
<evidence type="ECO:0000259" key="5">
    <source>
        <dbReference type="SMART" id="SM00382"/>
    </source>
</evidence>
<dbReference type="InterPro" id="IPR027417">
    <property type="entry name" value="P-loop_NTPase"/>
</dbReference>
<dbReference type="PANTHER" id="PTHR48103">
    <property type="entry name" value="MIDASIN-RELATED"/>
    <property type="match status" value="1"/>
</dbReference>
<evidence type="ECO:0000313" key="8">
    <source>
        <dbReference type="Proteomes" id="UP001601059"/>
    </source>
</evidence>
<evidence type="ECO:0000313" key="7">
    <source>
        <dbReference type="EMBL" id="MFE8701278.1"/>
    </source>
</evidence>
<sequence>MTYQLDVTKAFRGSQGDIPGTVFRGGQRKPYKSSRNTAGMTALSFSIAKGMACIKQNVSAFGISDVNGEKRFLAELSDSSGLVSVIEYNESNKTFYHNCRSTMGFCYHLFEMIGLMRLQVEPNGEFAQNFNAIDFSRTVNDEQHFFVAADALYFDSKDHYHGNEVEAYEDNPDRKVVEDLTFLIGKDGNFTVPTSFGPSSSAAPTSSPSSASPSFQPLDWNRDFTDAEEANIQKNLEKLQGKPMQSKYDWMAKMIGNGDAQNLMFLGGAGTGKTTLARQLALLLNAPVYIQNYSLNAEESTIVGRFVPDPAVPGKFNWIDGEFLKAFRNGGFYLADEINFAKPAVMGVFNNVLDGVGQIVLDNGEVIERHPNFRFFGAMNPGYNGTQRLNKAFINRFDQVVMFQDMDPAEMKKVIVEDSGYSNAKVIDKMIEAYQAIKAKIKNDEIDEAIISIRNLVAWGKTIKNTLNIVEAARSTVVVACCYEDEDVQKEILEDIILAKFQGVKA</sequence>
<dbReference type="Proteomes" id="UP001601059">
    <property type="component" value="Unassembled WGS sequence"/>
</dbReference>
<dbReference type="SMART" id="SM00382">
    <property type="entry name" value="AAA"/>
    <property type="match status" value="1"/>
</dbReference>
<keyword evidence="2" id="KW-0547">Nucleotide-binding</keyword>
<evidence type="ECO:0000256" key="3">
    <source>
        <dbReference type="ARBA" id="ARBA00022840"/>
    </source>
</evidence>
<protein>
    <submittedName>
        <fullName evidence="7">AAA family ATPase</fullName>
    </submittedName>
</protein>
<dbReference type="Gene3D" id="3.40.50.300">
    <property type="entry name" value="P-loop containing nucleotide triphosphate hydrolases"/>
    <property type="match status" value="1"/>
</dbReference>
<proteinExistence type="inferred from homology"/>
<comment type="caution">
    <text evidence="7">The sequence shown here is derived from an EMBL/GenBank/DDBJ whole genome shotgun (WGS) entry which is preliminary data.</text>
</comment>
<dbReference type="PANTHER" id="PTHR48103:SF2">
    <property type="entry name" value="MIDASIN"/>
    <property type="match status" value="1"/>
</dbReference>
<evidence type="ECO:0000313" key="6">
    <source>
        <dbReference type="EMBL" id="MFE8700939.1"/>
    </source>
</evidence>
<dbReference type="SUPFAM" id="SSF52540">
    <property type="entry name" value="P-loop containing nucleoside triphosphate hydrolases"/>
    <property type="match status" value="1"/>
</dbReference>
<evidence type="ECO:0000256" key="1">
    <source>
        <dbReference type="ARBA" id="ARBA00009417"/>
    </source>
</evidence>
<comment type="similarity">
    <text evidence="1">Belongs to the CbbQ/NirQ/NorQ/GpvN family.</text>
</comment>
<feature type="compositionally biased region" description="Low complexity" evidence="4">
    <location>
        <begin position="195"/>
        <end position="215"/>
    </location>
</feature>
<keyword evidence="8" id="KW-1185">Reference proteome</keyword>
<dbReference type="EMBL" id="JBIACK010000004">
    <property type="protein sequence ID" value="MFE8700939.1"/>
    <property type="molecule type" value="Genomic_DNA"/>
</dbReference>
<evidence type="ECO:0000256" key="4">
    <source>
        <dbReference type="SAM" id="MobiDB-lite"/>
    </source>
</evidence>
<dbReference type="PRINTS" id="PR00300">
    <property type="entry name" value="CLPPROTEASEA"/>
</dbReference>
<gene>
    <name evidence="6" type="ORF">ACFYKX_09955</name>
    <name evidence="7" type="ORF">ACFYKX_11790</name>
</gene>
<evidence type="ECO:0000256" key="2">
    <source>
        <dbReference type="ARBA" id="ARBA00022741"/>
    </source>
</evidence>
<dbReference type="InterPro" id="IPR001270">
    <property type="entry name" value="ClpA/B"/>
</dbReference>
<dbReference type="EMBL" id="JBIACK010000004">
    <property type="protein sequence ID" value="MFE8701278.1"/>
    <property type="molecule type" value="Genomic_DNA"/>
</dbReference>
<dbReference type="RefSeq" id="WP_389360618.1">
    <property type="nucleotide sequence ID" value="NZ_JBIACK010000004.1"/>
</dbReference>